<name>A0A1Z5JVA3_FISSO</name>
<dbReference type="Proteomes" id="UP000198406">
    <property type="component" value="Unassembled WGS sequence"/>
</dbReference>
<dbReference type="EMBL" id="BDSP01000123">
    <property type="protein sequence ID" value="GAX17849.1"/>
    <property type="molecule type" value="Genomic_DNA"/>
</dbReference>
<accession>A0A1Z5JVA3</accession>
<gene>
    <name evidence="2" type="ORF">FisN_18Hh052</name>
</gene>
<comment type="caution">
    <text evidence="2">The sequence shown here is derived from an EMBL/GenBank/DDBJ whole genome shotgun (WGS) entry which is preliminary data.</text>
</comment>
<protein>
    <submittedName>
        <fullName evidence="2">Uncharacterized protein</fullName>
    </submittedName>
</protein>
<dbReference type="InParanoid" id="A0A1Z5JVA3"/>
<feature type="signal peptide" evidence="1">
    <location>
        <begin position="1"/>
        <end position="19"/>
    </location>
</feature>
<evidence type="ECO:0000313" key="3">
    <source>
        <dbReference type="Proteomes" id="UP000198406"/>
    </source>
</evidence>
<reference evidence="2 3" key="1">
    <citation type="journal article" date="2015" name="Plant Cell">
        <title>Oil accumulation by the oleaginous diatom Fistulifera solaris as revealed by the genome and transcriptome.</title>
        <authorList>
            <person name="Tanaka T."/>
            <person name="Maeda Y."/>
            <person name="Veluchamy A."/>
            <person name="Tanaka M."/>
            <person name="Abida H."/>
            <person name="Marechal E."/>
            <person name="Bowler C."/>
            <person name="Muto M."/>
            <person name="Sunaga Y."/>
            <person name="Tanaka M."/>
            <person name="Yoshino T."/>
            <person name="Taniguchi T."/>
            <person name="Fukuda Y."/>
            <person name="Nemoto M."/>
            <person name="Matsumoto M."/>
            <person name="Wong P.S."/>
            <person name="Aburatani S."/>
            <person name="Fujibuchi W."/>
        </authorList>
    </citation>
    <scope>NUCLEOTIDE SEQUENCE [LARGE SCALE GENOMIC DNA]</scope>
    <source>
        <strain evidence="2 3">JPCC DA0580</strain>
    </source>
</reference>
<keyword evidence="1" id="KW-0732">Signal</keyword>
<evidence type="ECO:0000313" key="2">
    <source>
        <dbReference type="EMBL" id="GAX17849.1"/>
    </source>
</evidence>
<feature type="chain" id="PRO_5012554815" evidence="1">
    <location>
        <begin position="20"/>
        <end position="179"/>
    </location>
</feature>
<dbReference type="AlphaFoldDB" id="A0A1Z5JVA3"/>
<sequence length="179" mass="18735">MKFTGSALTLAVTTSLVAAQMGLFERSLDSHIRTICGIDIISPTPPPTTSPSSAPSAAPSISTAPTILVKACDDNIGQGQCLDSTGEPFDYCTLNLGEVTPETCQSIAEASEKSVGWQFVGFKFVPGVCTIYFSEDDSGDDVRDLCPENFAGFSIRKGTGFPVSTGDGLGACFACNKRD</sequence>
<organism evidence="2 3">
    <name type="scientific">Fistulifera solaris</name>
    <name type="common">Oleaginous diatom</name>
    <dbReference type="NCBI Taxonomy" id="1519565"/>
    <lineage>
        <taxon>Eukaryota</taxon>
        <taxon>Sar</taxon>
        <taxon>Stramenopiles</taxon>
        <taxon>Ochrophyta</taxon>
        <taxon>Bacillariophyta</taxon>
        <taxon>Bacillariophyceae</taxon>
        <taxon>Bacillariophycidae</taxon>
        <taxon>Naviculales</taxon>
        <taxon>Naviculaceae</taxon>
        <taxon>Fistulifera</taxon>
    </lineage>
</organism>
<keyword evidence="3" id="KW-1185">Reference proteome</keyword>
<proteinExistence type="predicted"/>
<evidence type="ECO:0000256" key="1">
    <source>
        <dbReference type="SAM" id="SignalP"/>
    </source>
</evidence>